<protein>
    <submittedName>
        <fullName evidence="2">Uncharacterized protein</fullName>
    </submittedName>
</protein>
<feature type="non-terminal residue" evidence="2">
    <location>
        <position position="1"/>
    </location>
</feature>
<gene>
    <name evidence="2" type="ORF">LCGC14_3067970</name>
</gene>
<evidence type="ECO:0000256" key="1">
    <source>
        <dbReference type="SAM" id="MobiDB-lite"/>
    </source>
</evidence>
<reference evidence="2" key="1">
    <citation type="journal article" date="2015" name="Nature">
        <title>Complex archaea that bridge the gap between prokaryotes and eukaryotes.</title>
        <authorList>
            <person name="Spang A."/>
            <person name="Saw J.H."/>
            <person name="Jorgensen S.L."/>
            <person name="Zaremba-Niedzwiedzka K."/>
            <person name="Martijn J."/>
            <person name="Lind A.E."/>
            <person name="van Eijk R."/>
            <person name="Schleper C."/>
            <person name="Guy L."/>
            <person name="Ettema T.J."/>
        </authorList>
    </citation>
    <scope>NUCLEOTIDE SEQUENCE</scope>
</reference>
<comment type="caution">
    <text evidence="2">The sequence shown here is derived from an EMBL/GenBank/DDBJ whole genome shotgun (WGS) entry which is preliminary data.</text>
</comment>
<dbReference type="AlphaFoldDB" id="A0A0F8YPM7"/>
<sequence length="107" mass="12009">FPRVAGGSNPEAGFGAKRNARLDKNRDFPGGMMSVSYKKLKQHRKPALRCCLFRWDHNSRLVVCRRKAKLRRGIVLKAQFKCGLGVMIKDCFVASKQLPVCDACLGE</sequence>
<accession>A0A0F8YPM7</accession>
<proteinExistence type="predicted"/>
<dbReference type="EMBL" id="LAZR01065160">
    <property type="protein sequence ID" value="KKK56094.1"/>
    <property type="molecule type" value="Genomic_DNA"/>
</dbReference>
<organism evidence="2">
    <name type="scientific">marine sediment metagenome</name>
    <dbReference type="NCBI Taxonomy" id="412755"/>
    <lineage>
        <taxon>unclassified sequences</taxon>
        <taxon>metagenomes</taxon>
        <taxon>ecological metagenomes</taxon>
    </lineage>
</organism>
<name>A0A0F8YPM7_9ZZZZ</name>
<evidence type="ECO:0000313" key="2">
    <source>
        <dbReference type="EMBL" id="KKK56094.1"/>
    </source>
</evidence>
<feature type="region of interest" description="Disordered" evidence="1">
    <location>
        <begin position="1"/>
        <end position="27"/>
    </location>
</feature>